<reference evidence="1" key="2">
    <citation type="submission" date="2025-08" db="UniProtKB">
        <authorList>
            <consortium name="Ensembl"/>
        </authorList>
    </citation>
    <scope>IDENTIFICATION</scope>
</reference>
<dbReference type="Ensembl" id="ENSCINT00000031974.1">
    <property type="protein sequence ID" value="ENSCINP00000034670.1"/>
    <property type="gene ID" value="ENSCING00000024501.1"/>
</dbReference>
<protein>
    <submittedName>
        <fullName evidence="1">Uncharacterized protein</fullName>
    </submittedName>
</protein>
<dbReference type="InParanoid" id="H2XYD6"/>
<dbReference type="AlphaFoldDB" id="H2XYD6"/>
<reference evidence="2" key="1">
    <citation type="journal article" date="2002" name="Science">
        <title>The draft genome of Ciona intestinalis: insights into chordate and vertebrate origins.</title>
        <authorList>
            <person name="Dehal P."/>
            <person name="Satou Y."/>
            <person name="Campbell R.K."/>
            <person name="Chapman J."/>
            <person name="Degnan B."/>
            <person name="De Tomaso A."/>
            <person name="Davidson B."/>
            <person name="Di Gregorio A."/>
            <person name="Gelpke M."/>
            <person name="Goodstein D.M."/>
            <person name="Harafuji N."/>
            <person name="Hastings K.E."/>
            <person name="Ho I."/>
            <person name="Hotta K."/>
            <person name="Huang W."/>
            <person name="Kawashima T."/>
            <person name="Lemaire P."/>
            <person name="Martinez D."/>
            <person name="Meinertzhagen I.A."/>
            <person name="Necula S."/>
            <person name="Nonaka M."/>
            <person name="Putnam N."/>
            <person name="Rash S."/>
            <person name="Saiga H."/>
            <person name="Satake M."/>
            <person name="Terry A."/>
            <person name="Yamada L."/>
            <person name="Wang H.G."/>
            <person name="Awazu S."/>
            <person name="Azumi K."/>
            <person name="Boore J."/>
            <person name="Branno M."/>
            <person name="Chin-Bow S."/>
            <person name="DeSantis R."/>
            <person name="Doyle S."/>
            <person name="Francino P."/>
            <person name="Keys D.N."/>
            <person name="Haga S."/>
            <person name="Hayashi H."/>
            <person name="Hino K."/>
            <person name="Imai K.S."/>
            <person name="Inaba K."/>
            <person name="Kano S."/>
            <person name="Kobayashi K."/>
            <person name="Kobayashi M."/>
            <person name="Lee B.I."/>
            <person name="Makabe K.W."/>
            <person name="Manohar C."/>
            <person name="Matassi G."/>
            <person name="Medina M."/>
            <person name="Mochizuki Y."/>
            <person name="Mount S."/>
            <person name="Morishita T."/>
            <person name="Miura S."/>
            <person name="Nakayama A."/>
            <person name="Nishizaka S."/>
            <person name="Nomoto H."/>
            <person name="Ohta F."/>
            <person name="Oishi K."/>
            <person name="Rigoutsos I."/>
            <person name="Sano M."/>
            <person name="Sasaki A."/>
            <person name="Sasakura Y."/>
            <person name="Shoguchi E."/>
            <person name="Shin-i T."/>
            <person name="Spagnuolo A."/>
            <person name="Stainier D."/>
            <person name="Suzuki M.M."/>
            <person name="Tassy O."/>
            <person name="Takatori N."/>
            <person name="Tokuoka M."/>
            <person name="Yagi K."/>
            <person name="Yoshizaki F."/>
            <person name="Wada S."/>
            <person name="Zhang C."/>
            <person name="Hyatt P.D."/>
            <person name="Larimer F."/>
            <person name="Detter C."/>
            <person name="Doggett N."/>
            <person name="Glavina T."/>
            <person name="Hawkins T."/>
            <person name="Richardson P."/>
            <person name="Lucas S."/>
            <person name="Kohara Y."/>
            <person name="Levine M."/>
            <person name="Satoh N."/>
            <person name="Rokhsar D.S."/>
        </authorList>
    </citation>
    <scope>NUCLEOTIDE SEQUENCE [LARGE SCALE GENOMIC DNA]</scope>
</reference>
<name>H2XYD6_CIOIN</name>
<evidence type="ECO:0000313" key="1">
    <source>
        <dbReference type="Ensembl" id="ENSCINP00000034670.1"/>
    </source>
</evidence>
<dbReference type="HOGENOM" id="CLU_3392182_0_0_1"/>
<sequence>MNTNRAFVKLVALTHNKTIGNRHKTSIERPMA</sequence>
<accession>H2XYD6</accession>
<keyword evidence="2" id="KW-1185">Reference proteome</keyword>
<organism evidence="1 2">
    <name type="scientific">Ciona intestinalis</name>
    <name type="common">Transparent sea squirt</name>
    <name type="synonym">Ascidia intestinalis</name>
    <dbReference type="NCBI Taxonomy" id="7719"/>
    <lineage>
        <taxon>Eukaryota</taxon>
        <taxon>Metazoa</taxon>
        <taxon>Chordata</taxon>
        <taxon>Tunicata</taxon>
        <taxon>Ascidiacea</taxon>
        <taxon>Phlebobranchia</taxon>
        <taxon>Cionidae</taxon>
        <taxon>Ciona</taxon>
    </lineage>
</organism>
<evidence type="ECO:0000313" key="2">
    <source>
        <dbReference type="Proteomes" id="UP000008144"/>
    </source>
</evidence>
<proteinExistence type="predicted"/>
<dbReference type="Proteomes" id="UP000008144">
    <property type="component" value="Unassembled WGS sequence"/>
</dbReference>
<reference evidence="1" key="3">
    <citation type="submission" date="2025-09" db="UniProtKB">
        <authorList>
            <consortium name="Ensembl"/>
        </authorList>
    </citation>
    <scope>IDENTIFICATION</scope>
</reference>